<evidence type="ECO:0000313" key="1">
    <source>
        <dbReference type="EMBL" id="CDW41634.1"/>
    </source>
</evidence>
<name>A0A0K2UTN4_LEPSM</name>
<protein>
    <submittedName>
        <fullName evidence="1">Uncharacterized protein</fullName>
    </submittedName>
</protein>
<sequence>MRKQKNKLRSMRCVSQEMDSLKMDKTKSYGEKKELCRWCGAKEQHKKTECPAQKYKAKCRKYGKV</sequence>
<dbReference type="AlphaFoldDB" id="A0A0K2UTN4"/>
<accession>A0A0K2UTN4</accession>
<proteinExistence type="predicted"/>
<reference evidence="1" key="1">
    <citation type="submission" date="2014-05" db="EMBL/GenBank/DDBJ databases">
        <authorList>
            <person name="Chronopoulou M."/>
        </authorList>
    </citation>
    <scope>NUCLEOTIDE SEQUENCE</scope>
    <source>
        <tissue evidence="1">Whole organism</tissue>
    </source>
</reference>
<dbReference type="EMBL" id="HACA01024273">
    <property type="protein sequence ID" value="CDW41634.1"/>
    <property type="molecule type" value="Transcribed_RNA"/>
</dbReference>
<organism evidence="1">
    <name type="scientific">Lepeophtheirus salmonis</name>
    <name type="common">Salmon louse</name>
    <name type="synonym">Caligus salmonis</name>
    <dbReference type="NCBI Taxonomy" id="72036"/>
    <lineage>
        <taxon>Eukaryota</taxon>
        <taxon>Metazoa</taxon>
        <taxon>Ecdysozoa</taxon>
        <taxon>Arthropoda</taxon>
        <taxon>Crustacea</taxon>
        <taxon>Multicrustacea</taxon>
        <taxon>Hexanauplia</taxon>
        <taxon>Copepoda</taxon>
        <taxon>Siphonostomatoida</taxon>
        <taxon>Caligidae</taxon>
        <taxon>Lepeophtheirus</taxon>
    </lineage>
</organism>